<dbReference type="Proteomes" id="UP000265663">
    <property type="component" value="Unassembled WGS sequence"/>
</dbReference>
<sequence length="285" mass="31778">MTPLYCPSKKKTVNDFVIGAYQLPEQVLQGVRLALNIKYAALYTVNAKAIGDPHSLQEDQRVLVAAHATEKMLPDAPYGFVLYDGEEGGDVDPDTEGYGQAWDELSDYEKCLHVRNLNELKPTTRNKLRITRPYKSVQADMDALSSSEPLSEDTDYEITIEERWAVTIEHFLPSSMKLSSPKSSSKTWDPAMLAALYLFSSCTHGQERLAREVLDEVIALRTEQDQGDDKDPMVREQDVLNAIIMVYERAGVLPTKTMKLKTGKARRKDGKKASKGKSKAASGCT</sequence>
<protein>
    <submittedName>
        <fullName evidence="2">Uncharacterized protein</fullName>
    </submittedName>
</protein>
<evidence type="ECO:0000313" key="3">
    <source>
        <dbReference type="Proteomes" id="UP000265663"/>
    </source>
</evidence>
<gene>
    <name evidence="2" type="ORF">GMOD_00003688</name>
</gene>
<dbReference type="AlphaFoldDB" id="A0A3M7MJQ8"/>
<evidence type="ECO:0000313" key="2">
    <source>
        <dbReference type="EMBL" id="RMZ74627.1"/>
    </source>
</evidence>
<proteinExistence type="predicted"/>
<feature type="region of interest" description="Disordered" evidence="1">
    <location>
        <begin position="258"/>
        <end position="285"/>
    </location>
</feature>
<organism evidence="2 3">
    <name type="scientific">Pyrenophora seminiperda CCB06</name>
    <dbReference type="NCBI Taxonomy" id="1302712"/>
    <lineage>
        <taxon>Eukaryota</taxon>
        <taxon>Fungi</taxon>
        <taxon>Dikarya</taxon>
        <taxon>Ascomycota</taxon>
        <taxon>Pezizomycotina</taxon>
        <taxon>Dothideomycetes</taxon>
        <taxon>Pleosporomycetidae</taxon>
        <taxon>Pleosporales</taxon>
        <taxon>Pleosporineae</taxon>
        <taxon>Pleosporaceae</taxon>
        <taxon>Pyrenophora</taxon>
    </lineage>
</organism>
<evidence type="ECO:0000256" key="1">
    <source>
        <dbReference type="SAM" id="MobiDB-lite"/>
    </source>
</evidence>
<name>A0A3M7MJQ8_9PLEO</name>
<keyword evidence="3" id="KW-1185">Reference proteome</keyword>
<feature type="compositionally biased region" description="Basic residues" evidence="1">
    <location>
        <begin position="258"/>
        <end position="278"/>
    </location>
</feature>
<reference evidence="2 3" key="1">
    <citation type="journal article" date="2014" name="PLoS ONE">
        <title>De novo Genome Assembly of the Fungal Plant Pathogen Pyrenophora semeniperda.</title>
        <authorList>
            <person name="Soliai M.M."/>
            <person name="Meyer S.E."/>
            <person name="Udall J.A."/>
            <person name="Elzinga D.E."/>
            <person name="Hermansen R.A."/>
            <person name="Bodily P.M."/>
            <person name="Hart A.A."/>
            <person name="Coleman C.E."/>
        </authorList>
    </citation>
    <scope>NUCLEOTIDE SEQUENCE [LARGE SCALE GENOMIC DNA]</scope>
    <source>
        <strain evidence="2 3">CCB06</strain>
        <tissue evidence="2">Mycelium</tissue>
    </source>
</reference>
<dbReference type="OrthoDB" id="3732509at2759"/>
<accession>A0A3M7MJQ8</accession>
<dbReference type="EMBL" id="KE747844">
    <property type="protein sequence ID" value="RMZ74627.1"/>
    <property type="molecule type" value="Genomic_DNA"/>
</dbReference>